<proteinExistence type="predicted"/>
<reference evidence="2" key="2">
    <citation type="journal article" date="2024" name="Plant">
        <title>Genomic evolution and insights into agronomic trait innovations of Sesamum species.</title>
        <authorList>
            <person name="Miao H."/>
            <person name="Wang L."/>
            <person name="Qu L."/>
            <person name="Liu H."/>
            <person name="Sun Y."/>
            <person name="Le M."/>
            <person name="Wang Q."/>
            <person name="Wei S."/>
            <person name="Zheng Y."/>
            <person name="Lin W."/>
            <person name="Duan Y."/>
            <person name="Cao H."/>
            <person name="Xiong S."/>
            <person name="Wang X."/>
            <person name="Wei L."/>
            <person name="Li C."/>
            <person name="Ma Q."/>
            <person name="Ju M."/>
            <person name="Zhao R."/>
            <person name="Li G."/>
            <person name="Mu C."/>
            <person name="Tian Q."/>
            <person name="Mei H."/>
            <person name="Zhang T."/>
            <person name="Gao T."/>
            <person name="Zhang H."/>
        </authorList>
    </citation>
    <scope>NUCLEOTIDE SEQUENCE</scope>
    <source>
        <strain evidence="2">3651</strain>
    </source>
</reference>
<keyword evidence="1" id="KW-0472">Membrane</keyword>
<evidence type="ECO:0000313" key="2">
    <source>
        <dbReference type="EMBL" id="KAK4438993.1"/>
    </source>
</evidence>
<evidence type="ECO:0000256" key="1">
    <source>
        <dbReference type="SAM" id="Phobius"/>
    </source>
</evidence>
<sequence>MEMIPSWRRRLHCKSAKLNALGTFAPSPSRAQIAREGFRPSGVLPMHYCQMPMQPTLEGGVARVSNMRLEGDMFMFMLPPMKGAGLVVGGVSKSDIAQETLTLHYVPPEMRKGDIVVRPTLNMIDEGSKHWNTTGWATSSVSLLAHLQSFCLLKKQGSKSIVTFMVEVVADYAGDVGVEVAVKTQAGVNLAGQLKPSSSNSNKRAQGKEIVLFNPFLSWTLLLVLMLRNLVNW</sequence>
<accession>A0AAE2CYC2</accession>
<keyword evidence="3" id="KW-1185">Reference proteome</keyword>
<reference evidence="2" key="1">
    <citation type="submission" date="2020-06" db="EMBL/GenBank/DDBJ databases">
        <authorList>
            <person name="Li T."/>
            <person name="Hu X."/>
            <person name="Zhang T."/>
            <person name="Song X."/>
            <person name="Zhang H."/>
            <person name="Dai N."/>
            <person name="Sheng W."/>
            <person name="Hou X."/>
            <person name="Wei L."/>
        </authorList>
    </citation>
    <scope>NUCLEOTIDE SEQUENCE</scope>
    <source>
        <strain evidence="2">3651</strain>
        <tissue evidence="2">Leaf</tissue>
    </source>
</reference>
<dbReference type="AlphaFoldDB" id="A0AAE2CYC2"/>
<keyword evidence="1" id="KW-0812">Transmembrane</keyword>
<protein>
    <submittedName>
        <fullName evidence="2">Uncharacterized protein</fullName>
    </submittedName>
</protein>
<organism evidence="2 3">
    <name type="scientific">Sesamum alatum</name>
    <dbReference type="NCBI Taxonomy" id="300844"/>
    <lineage>
        <taxon>Eukaryota</taxon>
        <taxon>Viridiplantae</taxon>
        <taxon>Streptophyta</taxon>
        <taxon>Embryophyta</taxon>
        <taxon>Tracheophyta</taxon>
        <taxon>Spermatophyta</taxon>
        <taxon>Magnoliopsida</taxon>
        <taxon>eudicotyledons</taxon>
        <taxon>Gunneridae</taxon>
        <taxon>Pentapetalae</taxon>
        <taxon>asterids</taxon>
        <taxon>lamiids</taxon>
        <taxon>Lamiales</taxon>
        <taxon>Pedaliaceae</taxon>
        <taxon>Sesamum</taxon>
    </lineage>
</organism>
<comment type="caution">
    <text evidence="2">The sequence shown here is derived from an EMBL/GenBank/DDBJ whole genome shotgun (WGS) entry which is preliminary data.</text>
</comment>
<dbReference type="Proteomes" id="UP001293254">
    <property type="component" value="Unassembled WGS sequence"/>
</dbReference>
<name>A0AAE2CYC2_9LAMI</name>
<keyword evidence="1" id="KW-1133">Transmembrane helix</keyword>
<evidence type="ECO:0000313" key="3">
    <source>
        <dbReference type="Proteomes" id="UP001293254"/>
    </source>
</evidence>
<feature type="transmembrane region" description="Helical" evidence="1">
    <location>
        <begin position="210"/>
        <end position="231"/>
    </location>
</feature>
<dbReference type="EMBL" id="JACGWO010000001">
    <property type="protein sequence ID" value="KAK4438993.1"/>
    <property type="molecule type" value="Genomic_DNA"/>
</dbReference>
<gene>
    <name evidence="2" type="ORF">Salat_0233900</name>
</gene>